<dbReference type="EMBL" id="JAACXV010013828">
    <property type="protein sequence ID" value="KAF7272165.1"/>
    <property type="molecule type" value="Genomic_DNA"/>
</dbReference>
<reference evidence="2" key="1">
    <citation type="submission" date="2020-08" db="EMBL/GenBank/DDBJ databases">
        <title>Genome sequencing and assembly of the red palm weevil Rhynchophorus ferrugineus.</title>
        <authorList>
            <person name="Dias G.B."/>
            <person name="Bergman C.M."/>
            <person name="Manee M."/>
        </authorList>
    </citation>
    <scope>NUCLEOTIDE SEQUENCE</scope>
    <source>
        <strain evidence="2">AA-2017</strain>
        <tissue evidence="2">Whole larva</tissue>
    </source>
</reference>
<accession>A0A834I0I4</accession>
<sequence length="155" mass="17564">MEISTEQSILHISRKTNPPPIHISPFAPPAPKSGERERETVDSSLLPPHPLSYSEPRPVMAGLAMQKRMHVSRNRYVPWDKVWGPSAFERFSFNLINVTAHPWALAAYRYLRIHEPENWIRRERGTGVGGRSGISEGWQECIEMSASVLPGAVRK</sequence>
<keyword evidence="3" id="KW-1185">Reference proteome</keyword>
<feature type="region of interest" description="Disordered" evidence="1">
    <location>
        <begin position="1"/>
        <end position="57"/>
    </location>
</feature>
<dbReference type="AlphaFoldDB" id="A0A834I0I4"/>
<evidence type="ECO:0000313" key="2">
    <source>
        <dbReference type="EMBL" id="KAF7272165.1"/>
    </source>
</evidence>
<gene>
    <name evidence="2" type="ORF">GWI33_015031</name>
</gene>
<name>A0A834I0I4_RHYFE</name>
<comment type="caution">
    <text evidence="2">The sequence shown here is derived from an EMBL/GenBank/DDBJ whole genome shotgun (WGS) entry which is preliminary data.</text>
</comment>
<evidence type="ECO:0000256" key="1">
    <source>
        <dbReference type="SAM" id="MobiDB-lite"/>
    </source>
</evidence>
<organism evidence="2 3">
    <name type="scientific">Rhynchophorus ferrugineus</name>
    <name type="common">Red palm weevil</name>
    <name type="synonym">Curculio ferrugineus</name>
    <dbReference type="NCBI Taxonomy" id="354439"/>
    <lineage>
        <taxon>Eukaryota</taxon>
        <taxon>Metazoa</taxon>
        <taxon>Ecdysozoa</taxon>
        <taxon>Arthropoda</taxon>
        <taxon>Hexapoda</taxon>
        <taxon>Insecta</taxon>
        <taxon>Pterygota</taxon>
        <taxon>Neoptera</taxon>
        <taxon>Endopterygota</taxon>
        <taxon>Coleoptera</taxon>
        <taxon>Polyphaga</taxon>
        <taxon>Cucujiformia</taxon>
        <taxon>Curculionidae</taxon>
        <taxon>Dryophthorinae</taxon>
        <taxon>Rhynchophorus</taxon>
    </lineage>
</organism>
<feature type="compositionally biased region" description="Pro residues" evidence="1">
    <location>
        <begin position="17"/>
        <end position="31"/>
    </location>
</feature>
<protein>
    <submittedName>
        <fullName evidence="2">Uncharacterized protein</fullName>
    </submittedName>
</protein>
<proteinExistence type="predicted"/>
<evidence type="ECO:0000313" key="3">
    <source>
        <dbReference type="Proteomes" id="UP000625711"/>
    </source>
</evidence>
<dbReference type="Proteomes" id="UP000625711">
    <property type="component" value="Unassembled WGS sequence"/>
</dbReference>
<feature type="compositionally biased region" description="Polar residues" evidence="1">
    <location>
        <begin position="1"/>
        <end position="10"/>
    </location>
</feature>